<sequence>MSVVKEFLLLKRDLGGLIILFIMPLVLVITVTLIQDSTFKTISDTKIPILLVDNDKGSVSKTVFDNLEKSNLFSVVTQIDNKPITEEVAKEAVYKGKFQLAIVIPKNLSVDLQTKIDQNVAKIVSSMGLTDSTATAEPSKIIKEKEVKLYFDPAVQMSFKNAVMSSIDKMISQIETKSIYTTFQNQLGEGTASFEQKSFITFKEIIPKINNKEILPNSVQHNVPAWTLFAIFFIVIPLSINIVKEKSQGTFVRLLTNPVSNLIVIIGKTITYSVICMIQFYMMVAVAIFLFPHIGLPPLNIEGHLFLMSVVALFSGFAAIGFGILLGTVASTQEQSAPFGATSVLILAAIGGVWVPVFAMPKIMQVIAKSSPMNWGLEAFYDVLLRNVTLLEIIPKISLLFLFFIITTSIALFYDKKKRTV</sequence>
<dbReference type="Proteomes" id="UP000298340">
    <property type="component" value="Unassembled WGS sequence"/>
</dbReference>
<gene>
    <name evidence="10" type="ORF">D0809_04335</name>
</gene>
<dbReference type="EMBL" id="QWDN01000001">
    <property type="protein sequence ID" value="TEB46379.1"/>
    <property type="molecule type" value="Genomic_DNA"/>
</dbReference>
<evidence type="ECO:0000256" key="3">
    <source>
        <dbReference type="ARBA" id="ARBA00022448"/>
    </source>
</evidence>
<dbReference type="Gene3D" id="3.40.1710.10">
    <property type="entry name" value="abc type-2 transporter like domain"/>
    <property type="match status" value="1"/>
</dbReference>
<keyword evidence="7 8" id="KW-0472">Membrane</keyword>
<evidence type="ECO:0000313" key="10">
    <source>
        <dbReference type="EMBL" id="TEB46379.1"/>
    </source>
</evidence>
<proteinExistence type="inferred from homology"/>
<dbReference type="GO" id="GO:0005886">
    <property type="term" value="C:plasma membrane"/>
    <property type="evidence" value="ECO:0007669"/>
    <property type="project" value="UniProtKB-SubCell"/>
</dbReference>
<keyword evidence="3" id="KW-0813">Transport</keyword>
<feature type="transmembrane region" description="Helical" evidence="8">
    <location>
        <begin position="223"/>
        <end position="243"/>
    </location>
</feature>
<protein>
    <submittedName>
        <fullName evidence="10">ABC transporter permease</fullName>
    </submittedName>
</protein>
<comment type="caution">
    <text evidence="10">The sequence shown here is derived from an EMBL/GenBank/DDBJ whole genome shotgun (WGS) entry which is preliminary data.</text>
</comment>
<comment type="similarity">
    <text evidence="2">Belongs to the ABC-2 integral membrane protein family.</text>
</comment>
<dbReference type="InterPro" id="IPR013525">
    <property type="entry name" value="ABC2_TM"/>
</dbReference>
<evidence type="ECO:0000259" key="9">
    <source>
        <dbReference type="PROSITE" id="PS51012"/>
    </source>
</evidence>
<evidence type="ECO:0000256" key="8">
    <source>
        <dbReference type="SAM" id="Phobius"/>
    </source>
</evidence>
<accession>A0A4Y7UL71</accession>
<dbReference type="PANTHER" id="PTHR30294:SF38">
    <property type="entry name" value="TRANSPORT PERMEASE PROTEIN"/>
    <property type="match status" value="1"/>
</dbReference>
<feature type="domain" description="ABC transmembrane type-2" evidence="9">
    <location>
        <begin position="164"/>
        <end position="418"/>
    </location>
</feature>
<feature type="transmembrane region" description="Helical" evidence="8">
    <location>
        <begin position="306"/>
        <end position="327"/>
    </location>
</feature>
<evidence type="ECO:0000256" key="6">
    <source>
        <dbReference type="ARBA" id="ARBA00022989"/>
    </source>
</evidence>
<dbReference type="Pfam" id="PF12698">
    <property type="entry name" value="ABC2_membrane_3"/>
    <property type="match status" value="1"/>
</dbReference>
<dbReference type="PROSITE" id="PS51012">
    <property type="entry name" value="ABC_TM2"/>
    <property type="match status" value="1"/>
</dbReference>
<keyword evidence="5 8" id="KW-0812">Transmembrane</keyword>
<evidence type="ECO:0000256" key="7">
    <source>
        <dbReference type="ARBA" id="ARBA00023136"/>
    </source>
</evidence>
<evidence type="ECO:0000313" key="11">
    <source>
        <dbReference type="Proteomes" id="UP000298340"/>
    </source>
</evidence>
<evidence type="ECO:0000256" key="5">
    <source>
        <dbReference type="ARBA" id="ARBA00022692"/>
    </source>
</evidence>
<keyword evidence="6 8" id="KW-1133">Transmembrane helix</keyword>
<dbReference type="GO" id="GO:0140359">
    <property type="term" value="F:ABC-type transporter activity"/>
    <property type="evidence" value="ECO:0007669"/>
    <property type="project" value="InterPro"/>
</dbReference>
<organism evidence="10 11">
    <name type="scientific">Flavobacterium circumlabens</name>
    <dbReference type="NCBI Taxonomy" id="2133765"/>
    <lineage>
        <taxon>Bacteria</taxon>
        <taxon>Pseudomonadati</taxon>
        <taxon>Bacteroidota</taxon>
        <taxon>Flavobacteriia</taxon>
        <taxon>Flavobacteriales</taxon>
        <taxon>Flavobacteriaceae</taxon>
        <taxon>Flavobacterium</taxon>
    </lineage>
</organism>
<reference evidence="10 11" key="1">
    <citation type="journal article" date="2018" name="Syst. Appl. Microbiol.">
        <title>Flavobacterium circumlabens sp. nov. and Flavobacterium cupreum sp. nov., two psychrotrophic species isolated from Antarctic environmental samples.</title>
        <authorList>
            <person name="Kralova S."/>
            <person name="Busse H.J."/>
            <person name="Svec P."/>
            <person name="Maslanova I."/>
            <person name="Stankova E."/>
            <person name="Bartak M."/>
            <person name="Sedlacek I."/>
        </authorList>
    </citation>
    <scope>NUCLEOTIDE SEQUENCE [LARGE SCALE GENOMIC DNA]</scope>
    <source>
        <strain evidence="10 11">CCM 8828</strain>
    </source>
</reference>
<feature type="transmembrane region" description="Helical" evidence="8">
    <location>
        <begin position="14"/>
        <end position="34"/>
    </location>
</feature>
<dbReference type="InterPro" id="IPR047817">
    <property type="entry name" value="ABC2_TM_bact-type"/>
</dbReference>
<evidence type="ECO:0000256" key="1">
    <source>
        <dbReference type="ARBA" id="ARBA00004651"/>
    </source>
</evidence>
<comment type="subcellular location">
    <subcellularLocation>
        <location evidence="1">Cell membrane</location>
        <topology evidence="1">Multi-pass membrane protein</topology>
    </subcellularLocation>
</comment>
<keyword evidence="4" id="KW-1003">Cell membrane</keyword>
<dbReference type="AlphaFoldDB" id="A0A4Y7UL71"/>
<evidence type="ECO:0000256" key="4">
    <source>
        <dbReference type="ARBA" id="ARBA00022475"/>
    </source>
</evidence>
<feature type="transmembrane region" description="Helical" evidence="8">
    <location>
        <begin position="270"/>
        <end position="294"/>
    </location>
</feature>
<dbReference type="OrthoDB" id="266913at2"/>
<dbReference type="InterPro" id="IPR051449">
    <property type="entry name" value="ABC-2_transporter_component"/>
</dbReference>
<feature type="transmembrane region" description="Helical" evidence="8">
    <location>
        <begin position="339"/>
        <end position="359"/>
    </location>
</feature>
<evidence type="ECO:0000256" key="2">
    <source>
        <dbReference type="ARBA" id="ARBA00007783"/>
    </source>
</evidence>
<dbReference type="PANTHER" id="PTHR30294">
    <property type="entry name" value="MEMBRANE COMPONENT OF ABC TRANSPORTER YHHJ-RELATED"/>
    <property type="match status" value="1"/>
</dbReference>
<feature type="transmembrane region" description="Helical" evidence="8">
    <location>
        <begin position="393"/>
        <end position="414"/>
    </location>
</feature>
<name>A0A4Y7UL71_9FLAO</name>